<feature type="domain" description="IraD/Gp25-like" evidence="1">
    <location>
        <begin position="50"/>
        <end position="141"/>
    </location>
</feature>
<dbReference type="Pfam" id="PF04965">
    <property type="entry name" value="GPW_gp25"/>
    <property type="match status" value="1"/>
</dbReference>
<evidence type="ECO:0000313" key="2">
    <source>
        <dbReference type="EMBL" id="SVA12433.1"/>
    </source>
</evidence>
<dbReference type="SUPFAM" id="SSF160719">
    <property type="entry name" value="gpW/gp25-like"/>
    <property type="match status" value="1"/>
</dbReference>
<dbReference type="AlphaFoldDB" id="A0A381TES2"/>
<evidence type="ECO:0000259" key="1">
    <source>
        <dbReference type="Pfam" id="PF04965"/>
    </source>
</evidence>
<sequence length="154" mass="17621">MATPAEQVNQGFTDAQGVNNSPRDTYIYKDFSLFFTPNPVTGDVTKVTDVQDIKRSVRNLVLTNRFDKPFHPEIASHVRDLLFEPFTPITATLVRNRIETVLENYEPRITVTSVDIIDPSFQHMDNNSLNVSINFTLKNDPNIQTVDILLERIR</sequence>
<dbReference type="InterPro" id="IPR007048">
    <property type="entry name" value="IraD/Gp25-like"/>
</dbReference>
<accession>A0A381TES2</accession>
<protein>
    <recommendedName>
        <fullName evidence="1">IraD/Gp25-like domain-containing protein</fullName>
    </recommendedName>
</protein>
<dbReference type="Gene3D" id="3.10.450.40">
    <property type="match status" value="1"/>
</dbReference>
<proteinExistence type="predicted"/>
<name>A0A381TES2_9ZZZZ</name>
<organism evidence="2">
    <name type="scientific">marine metagenome</name>
    <dbReference type="NCBI Taxonomy" id="408172"/>
    <lineage>
        <taxon>unclassified sequences</taxon>
        <taxon>metagenomes</taxon>
        <taxon>ecological metagenomes</taxon>
    </lineage>
</organism>
<dbReference type="EMBL" id="UINC01004183">
    <property type="protein sequence ID" value="SVA12433.1"/>
    <property type="molecule type" value="Genomic_DNA"/>
</dbReference>
<reference evidence="2" key="1">
    <citation type="submission" date="2018-05" db="EMBL/GenBank/DDBJ databases">
        <authorList>
            <person name="Lanie J.A."/>
            <person name="Ng W.-L."/>
            <person name="Kazmierczak K.M."/>
            <person name="Andrzejewski T.M."/>
            <person name="Davidsen T.M."/>
            <person name="Wayne K.J."/>
            <person name="Tettelin H."/>
            <person name="Glass J.I."/>
            <person name="Rusch D."/>
            <person name="Podicherti R."/>
            <person name="Tsui H.-C.T."/>
            <person name="Winkler M.E."/>
        </authorList>
    </citation>
    <scope>NUCLEOTIDE SEQUENCE</scope>
</reference>
<gene>
    <name evidence="2" type="ORF">METZ01_LOCUS65287</name>
</gene>